<feature type="region of interest" description="Disordered" evidence="1">
    <location>
        <begin position="288"/>
        <end position="315"/>
    </location>
</feature>
<keyword evidence="3" id="KW-1185">Reference proteome</keyword>
<feature type="compositionally biased region" description="Basic and acidic residues" evidence="1">
    <location>
        <begin position="288"/>
        <end position="302"/>
    </location>
</feature>
<dbReference type="Gene3D" id="2.30.30.830">
    <property type="match status" value="1"/>
</dbReference>
<evidence type="ECO:0000313" key="2">
    <source>
        <dbReference type="EMBL" id="QXI38206.1"/>
    </source>
</evidence>
<dbReference type="GO" id="GO:0043683">
    <property type="term" value="P:type IV pilus assembly"/>
    <property type="evidence" value="ECO:0007669"/>
    <property type="project" value="InterPro"/>
</dbReference>
<organism evidence="2 3">
    <name type="scientific">Pseudomonas xantholysinigenes</name>
    <dbReference type="NCBI Taxonomy" id="2745490"/>
    <lineage>
        <taxon>Bacteria</taxon>
        <taxon>Pseudomonadati</taxon>
        <taxon>Pseudomonadota</taxon>
        <taxon>Gammaproteobacteria</taxon>
        <taxon>Pseudomonadales</taxon>
        <taxon>Pseudomonadaceae</taxon>
        <taxon>Pseudomonas</taxon>
    </lineage>
</organism>
<sequence length="315" mass="34510">MAVVLAVLAVLVAGYFVRLREPHLAYVAAAAQLLAAQEAREGRESQLAGQGDEQRALEDAEQLLRIERWRLAAGEGMSEWLDALAISGHEHGLLFERLDVLEEHRQPGYQLTPLEVRVKGRYPALRAWLEQGHRQLRLVNVSRLRLEAASEGSDLVVGQLLLNTYSAGEALPLPMALAHEPAQEAWAMTAFDPFQAWSLGRPGNGLARIPLDQLEMVGSLAREGRHEALLRSGGHIYRVKEGEPLGRDDGVVMAITRDQMTVRERIYIGDVWQERQRYLALGKRASKEVKDETEAVGERDAGHAGGDAGGAGGGG</sequence>
<reference evidence="2 3" key="1">
    <citation type="journal article" date="2020" name="Microorganisms">
        <title>Reliable Identification of Environmental Pseudomonas Isolates Using the rpoD Gene.</title>
        <authorList>
            <consortium name="The Broad Institute Genome Sequencing Platform"/>
            <person name="Girard L."/>
            <person name="Lood C."/>
            <person name="Rokni-Zadeh H."/>
            <person name="van Noort V."/>
            <person name="Lavigne R."/>
            <person name="De Mot R."/>
        </authorList>
    </citation>
    <scope>NUCLEOTIDE SEQUENCE [LARGE SCALE GENOMIC DNA]</scope>
    <source>
        <strain evidence="2 3">RW9S1A</strain>
    </source>
</reference>
<dbReference type="Proteomes" id="UP000633418">
    <property type="component" value="Chromosome"/>
</dbReference>
<dbReference type="RefSeq" id="WP_186656643.1">
    <property type="nucleotide sequence ID" value="NZ_CP077095.1"/>
</dbReference>
<dbReference type="AlphaFoldDB" id="A0A9E6PVU5"/>
<dbReference type="InterPro" id="IPR014717">
    <property type="entry name" value="Transl_elong_EF1B/ribsomal_bS6"/>
</dbReference>
<proteinExistence type="predicted"/>
<dbReference type="KEGG" id="pxn:HU772_023250"/>
<protein>
    <submittedName>
        <fullName evidence="2">Pilus assembly protein PilP</fullName>
    </submittedName>
</protein>
<feature type="compositionally biased region" description="Gly residues" evidence="1">
    <location>
        <begin position="303"/>
        <end position="315"/>
    </location>
</feature>
<evidence type="ECO:0000256" key="1">
    <source>
        <dbReference type="SAM" id="MobiDB-lite"/>
    </source>
</evidence>
<dbReference type="Pfam" id="PF04350">
    <property type="entry name" value="PilO"/>
    <property type="match status" value="1"/>
</dbReference>
<gene>
    <name evidence="2" type="ORF">HU772_023250</name>
</gene>
<evidence type="ECO:0000313" key="3">
    <source>
        <dbReference type="Proteomes" id="UP000633418"/>
    </source>
</evidence>
<name>A0A9E6PVU5_9PSED</name>
<dbReference type="Gene3D" id="3.30.70.60">
    <property type="match status" value="1"/>
</dbReference>
<dbReference type="GO" id="GO:0043107">
    <property type="term" value="P:type IV pilus-dependent motility"/>
    <property type="evidence" value="ECO:0007669"/>
    <property type="project" value="InterPro"/>
</dbReference>
<dbReference type="Pfam" id="PF04351">
    <property type="entry name" value="PilP"/>
    <property type="match status" value="1"/>
</dbReference>
<accession>A0A9E6PVU5</accession>
<dbReference type="InterPro" id="IPR007445">
    <property type="entry name" value="PilO"/>
</dbReference>
<dbReference type="InterPro" id="IPR007446">
    <property type="entry name" value="PilP"/>
</dbReference>
<reference evidence="2 3" key="2">
    <citation type="journal article" date="2021" name="Microorganisms">
        <title>The Ever-Expanding Pseudomonas Genus: Description of 43 New Species and Partition of the Pseudomonas putida Group.</title>
        <authorList>
            <person name="Girard L."/>
            <person name="Lood C."/>
            <person name="Hofte M."/>
            <person name="Vandamme P."/>
            <person name="Rokni-Zadeh H."/>
            <person name="van Noort V."/>
            <person name="Lavigne R."/>
            <person name="De Mot R."/>
        </authorList>
    </citation>
    <scope>NUCLEOTIDE SEQUENCE [LARGE SCALE GENOMIC DNA]</scope>
    <source>
        <strain evidence="2 3">RW9S1A</strain>
    </source>
</reference>
<dbReference type="EMBL" id="CP077095">
    <property type="protein sequence ID" value="QXI38206.1"/>
    <property type="molecule type" value="Genomic_DNA"/>
</dbReference>